<dbReference type="Proteomes" id="UP000241769">
    <property type="component" value="Unassembled WGS sequence"/>
</dbReference>
<accession>A0A2P6MRF9</accession>
<dbReference type="EMBL" id="MDYQ01000479">
    <property type="protein sequence ID" value="PRP74285.1"/>
    <property type="molecule type" value="Genomic_DNA"/>
</dbReference>
<keyword evidence="2" id="KW-1185">Reference proteome</keyword>
<proteinExistence type="predicted"/>
<protein>
    <submittedName>
        <fullName evidence="1">Uncharacterized protein</fullName>
    </submittedName>
</protein>
<evidence type="ECO:0000313" key="1">
    <source>
        <dbReference type="EMBL" id="PRP74285.1"/>
    </source>
</evidence>
<evidence type="ECO:0000313" key="2">
    <source>
        <dbReference type="Proteomes" id="UP000241769"/>
    </source>
</evidence>
<sequence length="75" mass="9060">MARQDRDKTSNFLSRQIQKLQDKTKTQIFMSLQVLNSNNKNDWNVIWQKIVTVTIIWTKQQKKKMNIFCNKCQKI</sequence>
<dbReference type="InParanoid" id="A0A2P6MRF9"/>
<organism evidence="1 2">
    <name type="scientific">Planoprotostelium fungivorum</name>
    <dbReference type="NCBI Taxonomy" id="1890364"/>
    <lineage>
        <taxon>Eukaryota</taxon>
        <taxon>Amoebozoa</taxon>
        <taxon>Evosea</taxon>
        <taxon>Variosea</taxon>
        <taxon>Cavosteliida</taxon>
        <taxon>Cavosteliaceae</taxon>
        <taxon>Planoprotostelium</taxon>
    </lineage>
</organism>
<gene>
    <name evidence="1" type="ORF">PROFUN_12032</name>
</gene>
<name>A0A2P6MRF9_9EUKA</name>
<reference evidence="1 2" key="1">
    <citation type="journal article" date="2018" name="Genome Biol. Evol.">
        <title>Multiple Roots of Fruiting Body Formation in Amoebozoa.</title>
        <authorList>
            <person name="Hillmann F."/>
            <person name="Forbes G."/>
            <person name="Novohradska S."/>
            <person name="Ferling I."/>
            <person name="Riege K."/>
            <person name="Groth M."/>
            <person name="Westermann M."/>
            <person name="Marz M."/>
            <person name="Spaller T."/>
            <person name="Winckler T."/>
            <person name="Schaap P."/>
            <person name="Glockner G."/>
        </authorList>
    </citation>
    <scope>NUCLEOTIDE SEQUENCE [LARGE SCALE GENOMIC DNA]</scope>
    <source>
        <strain evidence="1 2">Jena</strain>
    </source>
</reference>
<comment type="caution">
    <text evidence="1">The sequence shown here is derived from an EMBL/GenBank/DDBJ whole genome shotgun (WGS) entry which is preliminary data.</text>
</comment>
<dbReference type="AlphaFoldDB" id="A0A2P6MRF9"/>